<keyword evidence="3 5" id="KW-0808">Transferase</keyword>
<evidence type="ECO:0000313" key="8">
    <source>
        <dbReference type="WBParaSite" id="Gr19_v10_g9569.t1"/>
    </source>
</evidence>
<keyword evidence="2 5" id="KW-0328">Glycosyltransferase</keyword>
<dbReference type="AlphaFoldDB" id="A0A914IG12"/>
<dbReference type="PANTHER" id="PTHR48043">
    <property type="entry name" value="EG:EG0003.4 PROTEIN-RELATED"/>
    <property type="match status" value="1"/>
</dbReference>
<evidence type="ECO:0000256" key="6">
    <source>
        <dbReference type="RuleBase" id="RU362059"/>
    </source>
</evidence>
<dbReference type="PROSITE" id="PS00375">
    <property type="entry name" value="UDPGT"/>
    <property type="match status" value="1"/>
</dbReference>
<dbReference type="InterPro" id="IPR035595">
    <property type="entry name" value="UDP_glycos_trans_CS"/>
</dbReference>
<comment type="catalytic activity">
    <reaction evidence="4 6">
        <text>glucuronate acceptor + UDP-alpha-D-glucuronate = acceptor beta-D-glucuronoside + UDP + H(+)</text>
        <dbReference type="Rhea" id="RHEA:21032"/>
        <dbReference type="ChEBI" id="CHEBI:15378"/>
        <dbReference type="ChEBI" id="CHEBI:58052"/>
        <dbReference type="ChEBI" id="CHEBI:58223"/>
        <dbReference type="ChEBI" id="CHEBI:132367"/>
        <dbReference type="ChEBI" id="CHEBI:132368"/>
        <dbReference type="EC" id="2.4.1.17"/>
    </reaction>
</comment>
<reference evidence="8" key="1">
    <citation type="submission" date="2022-11" db="UniProtKB">
        <authorList>
            <consortium name="WormBaseParasite"/>
        </authorList>
    </citation>
    <scope>IDENTIFICATION</scope>
</reference>
<keyword evidence="6" id="KW-0472">Membrane</keyword>
<accession>A0A914IG12</accession>
<evidence type="ECO:0000256" key="4">
    <source>
        <dbReference type="ARBA" id="ARBA00047475"/>
    </source>
</evidence>
<dbReference type="Proteomes" id="UP000887572">
    <property type="component" value="Unplaced"/>
</dbReference>
<dbReference type="Gene3D" id="3.40.50.2000">
    <property type="entry name" value="Glycogen Phosphorylase B"/>
    <property type="match status" value="1"/>
</dbReference>
<evidence type="ECO:0000313" key="7">
    <source>
        <dbReference type="Proteomes" id="UP000887572"/>
    </source>
</evidence>
<dbReference type="GO" id="GO:0016020">
    <property type="term" value="C:membrane"/>
    <property type="evidence" value="ECO:0007669"/>
    <property type="project" value="UniProtKB-SubCell"/>
</dbReference>
<dbReference type="WBParaSite" id="Gr19_v10_g9569.t1">
    <property type="protein sequence ID" value="Gr19_v10_g9569.t1"/>
    <property type="gene ID" value="Gr19_v10_g9569"/>
</dbReference>
<dbReference type="EC" id="2.4.1.17" evidence="6"/>
<dbReference type="InterPro" id="IPR050271">
    <property type="entry name" value="UDP-glycosyltransferase"/>
</dbReference>
<feature type="transmembrane region" description="Helical" evidence="6">
    <location>
        <begin position="37"/>
        <end position="60"/>
    </location>
</feature>
<evidence type="ECO:0000256" key="5">
    <source>
        <dbReference type="RuleBase" id="RU003718"/>
    </source>
</evidence>
<dbReference type="PANTHER" id="PTHR48043:SF143">
    <property type="entry name" value="UDP-GLUCURONOSYLTRANSFERASE"/>
    <property type="match status" value="1"/>
</dbReference>
<dbReference type="CDD" id="cd03784">
    <property type="entry name" value="GT1_Gtf-like"/>
    <property type="match status" value="1"/>
</dbReference>
<comment type="similarity">
    <text evidence="1 5">Belongs to the UDP-glycosyltransferase family.</text>
</comment>
<organism evidence="7 8">
    <name type="scientific">Globodera rostochiensis</name>
    <name type="common">Golden nematode worm</name>
    <name type="synonym">Heterodera rostochiensis</name>
    <dbReference type="NCBI Taxonomy" id="31243"/>
    <lineage>
        <taxon>Eukaryota</taxon>
        <taxon>Metazoa</taxon>
        <taxon>Ecdysozoa</taxon>
        <taxon>Nematoda</taxon>
        <taxon>Chromadorea</taxon>
        <taxon>Rhabditida</taxon>
        <taxon>Tylenchina</taxon>
        <taxon>Tylenchomorpha</taxon>
        <taxon>Tylenchoidea</taxon>
        <taxon>Heteroderidae</taxon>
        <taxon>Heteroderinae</taxon>
        <taxon>Globodera</taxon>
    </lineage>
</organism>
<dbReference type="InterPro" id="IPR002213">
    <property type="entry name" value="UDP_glucos_trans"/>
</dbReference>
<dbReference type="GO" id="GO:0015020">
    <property type="term" value="F:glucuronosyltransferase activity"/>
    <property type="evidence" value="ECO:0007669"/>
    <property type="project" value="UniProtKB-EC"/>
</dbReference>
<protein>
    <recommendedName>
        <fullName evidence="6">UDP-glucuronosyltransferase</fullName>
        <ecNumber evidence="6">2.4.1.17</ecNumber>
    </recommendedName>
</protein>
<evidence type="ECO:0000256" key="2">
    <source>
        <dbReference type="ARBA" id="ARBA00022676"/>
    </source>
</evidence>
<name>A0A914IG12_GLORO</name>
<dbReference type="FunFam" id="3.40.50.2000:FF:000021">
    <property type="entry name" value="UDP-glucuronosyltransferase"/>
    <property type="match status" value="1"/>
</dbReference>
<evidence type="ECO:0000256" key="1">
    <source>
        <dbReference type="ARBA" id="ARBA00009995"/>
    </source>
</evidence>
<comment type="subcellular location">
    <subcellularLocation>
        <location evidence="6">Membrane</location>
        <topology evidence="6">Single-pass membrane protein</topology>
    </subcellularLocation>
</comment>
<keyword evidence="7" id="KW-1185">Reference proteome</keyword>
<evidence type="ECO:0000256" key="3">
    <source>
        <dbReference type="ARBA" id="ARBA00022679"/>
    </source>
</evidence>
<proteinExistence type="inferred from homology"/>
<keyword evidence="6" id="KW-0812">Transmembrane</keyword>
<dbReference type="Pfam" id="PF00201">
    <property type="entry name" value="UDPGT"/>
    <property type="match status" value="1"/>
</dbReference>
<sequence>MYISDSDFMRVFNLVYYFSKEYCKFLLQHKNQLRKKAMLVVLLFCSLLASSAASNILVIAPSLSPSLLIAMGRVADTLAGTGRHFVTMWIPEMNLLQMNGSNLAHRIIHMKNISNAFQRLNEEMPELFDNAANSFWSRLLLDDAELEWCEAVLKRRSELDQLRTAQFDLVYFNMEDLCFFGISHYLNISQKALVITGPIPDQYNWFLGIPQPLSIVPSMQESVMVGPRMNILMRALNVWQYGQAIIAQWRLYRQENAIFRRHISPDFPSLEQLASRIDIAFVFGDEFVDPSYPTLSKVIPIGGIGISKTPNKLKQHFLRAIVSAPSGAVLFSLGSIADTRNLDKRKLANLFNAFAHFSDYAFLVKVGVSDEFSREMIGNVPNIHLFEWLPQTDILSHPSLRLFISHCGYNSVLESAIHAVPILGIPLFFDQLRVAKSAEYRGFARILTKSDLSHVERIIEEIGEMLDNPKYKASARRLSKLHREKPNAPDVQLIRWSEFLLANGPLPEYFFDNCCNCFWHCLAMPKSYCVDLDKN</sequence>
<dbReference type="SUPFAM" id="SSF53756">
    <property type="entry name" value="UDP-Glycosyltransferase/glycogen phosphorylase"/>
    <property type="match status" value="1"/>
</dbReference>
<keyword evidence="6" id="KW-1133">Transmembrane helix</keyword>